<name>A0A087A6V5_9BIFI</name>
<evidence type="ECO:0000313" key="2">
    <source>
        <dbReference type="EMBL" id="KFI54505.1"/>
    </source>
</evidence>
<feature type="compositionally biased region" description="Basic and acidic residues" evidence="1">
    <location>
        <begin position="1"/>
        <end position="12"/>
    </location>
</feature>
<feature type="region of interest" description="Disordered" evidence="1">
    <location>
        <begin position="1"/>
        <end position="68"/>
    </location>
</feature>
<dbReference type="Proteomes" id="UP000029072">
    <property type="component" value="Unassembled WGS sequence"/>
</dbReference>
<sequence>MPPETSHQEQFRKSSPTRHGHNLSPRSLPARQNGHKPPETSHQEQFRESPPTQHDPNLSPRGTLARDQ</sequence>
<reference evidence="2 3" key="1">
    <citation type="submission" date="2014-03" db="EMBL/GenBank/DDBJ databases">
        <title>Genomics of Bifidobacteria.</title>
        <authorList>
            <person name="Ventura M."/>
            <person name="Milani C."/>
            <person name="Lugli G.A."/>
        </authorList>
    </citation>
    <scope>NUCLEOTIDE SEQUENCE [LARGE SCALE GENOMIC DNA]</scope>
    <source>
        <strain evidence="2 3">DSM 23973</strain>
    </source>
</reference>
<comment type="caution">
    <text evidence="2">The sequence shown here is derived from an EMBL/GenBank/DDBJ whole genome shotgun (WGS) entry which is preliminary data.</text>
</comment>
<gene>
    <name evidence="2" type="ORF">BCAL_1441</name>
</gene>
<evidence type="ECO:0000313" key="3">
    <source>
        <dbReference type="Proteomes" id="UP000029072"/>
    </source>
</evidence>
<accession>A0A087A6V5</accession>
<organism evidence="2 3">
    <name type="scientific">Bifidobacterium callitrichos DSM 23973</name>
    <dbReference type="NCBI Taxonomy" id="1437609"/>
    <lineage>
        <taxon>Bacteria</taxon>
        <taxon>Bacillati</taxon>
        <taxon>Actinomycetota</taxon>
        <taxon>Actinomycetes</taxon>
        <taxon>Bifidobacteriales</taxon>
        <taxon>Bifidobacteriaceae</taxon>
        <taxon>Bifidobacterium</taxon>
    </lineage>
</organism>
<protein>
    <submittedName>
        <fullName evidence="2">Uncharacterized protein</fullName>
    </submittedName>
</protein>
<evidence type="ECO:0000256" key="1">
    <source>
        <dbReference type="SAM" id="MobiDB-lite"/>
    </source>
</evidence>
<dbReference type="EMBL" id="JGYS01000008">
    <property type="protein sequence ID" value="KFI54505.1"/>
    <property type="molecule type" value="Genomic_DNA"/>
</dbReference>
<dbReference type="AlphaFoldDB" id="A0A087A6V5"/>
<feature type="compositionally biased region" description="Basic and acidic residues" evidence="1">
    <location>
        <begin position="36"/>
        <end position="47"/>
    </location>
</feature>
<proteinExistence type="predicted"/>